<dbReference type="InterPro" id="IPR036396">
    <property type="entry name" value="Cyt_P450_sf"/>
</dbReference>
<dbReference type="GO" id="GO:0005506">
    <property type="term" value="F:iron ion binding"/>
    <property type="evidence" value="ECO:0007669"/>
    <property type="project" value="InterPro"/>
</dbReference>
<keyword evidence="5 6" id="KW-0349">Heme</keyword>
<dbReference type="AlphaFoldDB" id="A0AAN6IZP0"/>
<dbReference type="Pfam" id="PF00067">
    <property type="entry name" value="p450"/>
    <property type="match status" value="1"/>
</dbReference>
<dbReference type="InterPro" id="IPR017972">
    <property type="entry name" value="Cyt_P450_CS"/>
</dbReference>
<comment type="caution">
    <text evidence="8">The sequence shown here is derived from an EMBL/GenBank/DDBJ whole genome shotgun (WGS) entry which is preliminary data.</text>
</comment>
<comment type="cofactor">
    <cofactor evidence="5">
        <name>heme</name>
        <dbReference type="ChEBI" id="CHEBI:30413"/>
    </cofactor>
</comment>
<dbReference type="GO" id="GO:0020037">
    <property type="term" value="F:heme binding"/>
    <property type="evidence" value="ECO:0007669"/>
    <property type="project" value="InterPro"/>
</dbReference>
<evidence type="ECO:0000256" key="1">
    <source>
        <dbReference type="ARBA" id="ARBA00010617"/>
    </source>
</evidence>
<dbReference type="GO" id="GO:0016705">
    <property type="term" value="F:oxidoreductase activity, acting on paired donors, with incorporation or reduction of molecular oxygen"/>
    <property type="evidence" value="ECO:0007669"/>
    <property type="project" value="InterPro"/>
</dbReference>
<protein>
    <recommendedName>
        <fullName evidence="10">Cytochrome P450</fullName>
    </recommendedName>
</protein>
<keyword evidence="6" id="KW-0503">Monooxygenase</keyword>
<name>A0AAN6IZP0_EXODE</name>
<sequence>MAWSNTFLIWSGVTATVLVGVLAVLIHDIILWKRMPPGPRPLPFIGNRLDVPKKYPWIKFEEWARTYGPIFTVWFGRRPTVIISDPIVAVDLLEKRSNKYSSRPRFVVMGEIFWDMSSILVQPYGKDWSVRRKALHSVLTQRALLNYRPVQEAEATRLCHQLLQRGPVPDDLDDALNRYTSSIVFTIAYGHRIDSMQSPIIRQRMKIMHWNAAVNVPGRYLAESFPILKHVPDALAPWKREVKSWGMEEAAANAQLLNYVREDMENAKRPGAPPLPNSLAKQLLGARDADPAAFASLRDRDFASLPSSVFGAGADTTSSTLSSAILAIVTNQDVLTAAHAELDAVIGPNRLPEFGDEASLPYIRALCKEALRWRPVAVLGGTPHATTEADVYQGYYIPKGTNILGNSWAINRHESYYPNPDHFNPLRFLDTDPHDLGYLPASYLANTPLEKGRPHPSKLGHSSFGWGRRICPGADLASANLYIALSRVLWCFDIKPLKGVVYDTYDYTDGFNTRPNPFKCEIKVRSPQHQKVLQDAFAESQSYLEKYFPLFKEHEIVV</sequence>
<dbReference type="PANTHER" id="PTHR46300">
    <property type="entry name" value="P450, PUTATIVE (EUROFUNG)-RELATED-RELATED"/>
    <property type="match status" value="1"/>
</dbReference>
<evidence type="ECO:0000256" key="5">
    <source>
        <dbReference type="PIRSR" id="PIRSR602401-1"/>
    </source>
</evidence>
<keyword evidence="7" id="KW-1133">Transmembrane helix</keyword>
<evidence type="ECO:0000256" key="2">
    <source>
        <dbReference type="ARBA" id="ARBA00022723"/>
    </source>
</evidence>
<dbReference type="Proteomes" id="UP001161757">
    <property type="component" value="Unassembled WGS sequence"/>
</dbReference>
<keyword evidence="3 6" id="KW-0560">Oxidoreductase</keyword>
<dbReference type="InterPro" id="IPR001128">
    <property type="entry name" value="Cyt_P450"/>
</dbReference>
<keyword evidence="4 5" id="KW-0408">Iron</keyword>
<dbReference type="InterPro" id="IPR050364">
    <property type="entry name" value="Cytochrome_P450_fung"/>
</dbReference>
<evidence type="ECO:0000256" key="7">
    <source>
        <dbReference type="SAM" id="Phobius"/>
    </source>
</evidence>
<dbReference type="PANTHER" id="PTHR46300:SF4">
    <property type="entry name" value="CYTOCHROME P450 98A3"/>
    <property type="match status" value="1"/>
</dbReference>
<evidence type="ECO:0008006" key="10">
    <source>
        <dbReference type="Google" id="ProtNLM"/>
    </source>
</evidence>
<keyword evidence="7" id="KW-0812">Transmembrane</keyword>
<dbReference type="EMBL" id="JAJGCB010000004">
    <property type="protein sequence ID" value="KAJ8992791.1"/>
    <property type="molecule type" value="Genomic_DNA"/>
</dbReference>
<keyword evidence="7" id="KW-0472">Membrane</keyword>
<evidence type="ECO:0000256" key="6">
    <source>
        <dbReference type="RuleBase" id="RU000461"/>
    </source>
</evidence>
<evidence type="ECO:0000256" key="4">
    <source>
        <dbReference type="ARBA" id="ARBA00023004"/>
    </source>
</evidence>
<evidence type="ECO:0000313" key="9">
    <source>
        <dbReference type="Proteomes" id="UP001161757"/>
    </source>
</evidence>
<dbReference type="PRINTS" id="PR00385">
    <property type="entry name" value="P450"/>
</dbReference>
<evidence type="ECO:0000313" key="8">
    <source>
        <dbReference type="EMBL" id="KAJ8992791.1"/>
    </source>
</evidence>
<keyword evidence="2 5" id="KW-0479">Metal-binding</keyword>
<dbReference type="Gene3D" id="1.10.630.10">
    <property type="entry name" value="Cytochrome P450"/>
    <property type="match status" value="1"/>
</dbReference>
<proteinExistence type="inferred from homology"/>
<comment type="similarity">
    <text evidence="1 6">Belongs to the cytochrome P450 family.</text>
</comment>
<dbReference type="PRINTS" id="PR00463">
    <property type="entry name" value="EP450I"/>
</dbReference>
<dbReference type="SUPFAM" id="SSF48264">
    <property type="entry name" value="Cytochrome P450"/>
    <property type="match status" value="1"/>
</dbReference>
<dbReference type="GO" id="GO:0004497">
    <property type="term" value="F:monooxygenase activity"/>
    <property type="evidence" value="ECO:0007669"/>
    <property type="project" value="UniProtKB-KW"/>
</dbReference>
<dbReference type="PROSITE" id="PS00086">
    <property type="entry name" value="CYTOCHROME_P450"/>
    <property type="match status" value="1"/>
</dbReference>
<reference evidence="8" key="1">
    <citation type="submission" date="2023-01" db="EMBL/GenBank/DDBJ databases">
        <title>Exophiala dermititidis isolated from Cystic Fibrosis Patient.</title>
        <authorList>
            <person name="Kurbessoian T."/>
            <person name="Crocker A."/>
            <person name="Murante D."/>
            <person name="Hogan D.A."/>
            <person name="Stajich J.E."/>
        </authorList>
    </citation>
    <scope>NUCLEOTIDE SEQUENCE</scope>
    <source>
        <strain evidence="8">Ex8</strain>
    </source>
</reference>
<organism evidence="8 9">
    <name type="scientific">Exophiala dermatitidis</name>
    <name type="common">Black yeast-like fungus</name>
    <name type="synonym">Wangiella dermatitidis</name>
    <dbReference type="NCBI Taxonomy" id="5970"/>
    <lineage>
        <taxon>Eukaryota</taxon>
        <taxon>Fungi</taxon>
        <taxon>Dikarya</taxon>
        <taxon>Ascomycota</taxon>
        <taxon>Pezizomycotina</taxon>
        <taxon>Eurotiomycetes</taxon>
        <taxon>Chaetothyriomycetidae</taxon>
        <taxon>Chaetothyriales</taxon>
        <taxon>Herpotrichiellaceae</taxon>
        <taxon>Exophiala</taxon>
    </lineage>
</organism>
<dbReference type="CDD" id="cd11065">
    <property type="entry name" value="CYP64-like"/>
    <property type="match status" value="1"/>
</dbReference>
<evidence type="ECO:0000256" key="3">
    <source>
        <dbReference type="ARBA" id="ARBA00023002"/>
    </source>
</evidence>
<feature type="binding site" description="axial binding residue" evidence="5">
    <location>
        <position position="471"/>
    </location>
    <ligand>
        <name>heme</name>
        <dbReference type="ChEBI" id="CHEBI:30413"/>
    </ligand>
    <ligandPart>
        <name>Fe</name>
        <dbReference type="ChEBI" id="CHEBI:18248"/>
    </ligandPart>
</feature>
<gene>
    <name evidence="8" type="ORF">HRR80_002836</name>
</gene>
<feature type="transmembrane region" description="Helical" evidence="7">
    <location>
        <begin position="6"/>
        <end position="26"/>
    </location>
</feature>
<dbReference type="InterPro" id="IPR002401">
    <property type="entry name" value="Cyt_P450_E_grp-I"/>
</dbReference>
<accession>A0AAN6IZP0</accession>